<dbReference type="InterPro" id="IPR036291">
    <property type="entry name" value="NAD(P)-bd_dom_sf"/>
</dbReference>
<dbReference type="FunFam" id="3.40.50.720:FF:000084">
    <property type="entry name" value="Short-chain dehydrogenase reductase"/>
    <property type="match status" value="1"/>
</dbReference>
<comment type="similarity">
    <text evidence="1">Belongs to the short-chain dehydrogenases/reductases (SDR) family.</text>
</comment>
<sequence>MSGELADKVIIVTGAAGGIGREAAIRFARAGAQIAIADLMVEGSEETAQMITKDGGNVIVVRTDITAEEDVEALVNRTLSHFGRIDGAFNNAGLEQADKLLHEISLKEWQKVVGVDLTGVFICMKYQIPPMLKAGGGSIVNTASGLGQVAIPKASEYVAAKHGVIGLTRAAAVDYGKQGVRVNAILPGIIETPMVSRLVNDPAFLPIFDSYRARHPMGRLGKPEEVAETALWLLSDAASYIHGAAICVDGGALAI</sequence>
<dbReference type="Pfam" id="PF13561">
    <property type="entry name" value="adh_short_C2"/>
    <property type="match status" value="1"/>
</dbReference>
<dbReference type="AlphaFoldDB" id="A0A975KAI3"/>
<dbReference type="PRINTS" id="PR00080">
    <property type="entry name" value="SDRFAMILY"/>
</dbReference>
<dbReference type="SUPFAM" id="SSF51735">
    <property type="entry name" value="NAD(P)-binding Rossmann-fold domains"/>
    <property type="match status" value="1"/>
</dbReference>
<dbReference type="InterPro" id="IPR020904">
    <property type="entry name" value="Sc_DH/Rdtase_CS"/>
</dbReference>
<evidence type="ECO:0000313" key="5">
    <source>
        <dbReference type="Proteomes" id="UP000681425"/>
    </source>
</evidence>
<dbReference type="EMBL" id="CP073910">
    <property type="protein sequence ID" value="QUT07829.1"/>
    <property type="molecule type" value="Genomic_DNA"/>
</dbReference>
<keyword evidence="2" id="KW-0560">Oxidoreductase</keyword>
<dbReference type="OrthoDB" id="9792355at2"/>
<dbReference type="PANTHER" id="PTHR24321">
    <property type="entry name" value="DEHYDROGENASES, SHORT CHAIN"/>
    <property type="match status" value="1"/>
</dbReference>
<evidence type="ECO:0000256" key="2">
    <source>
        <dbReference type="ARBA" id="ARBA00023002"/>
    </source>
</evidence>
<dbReference type="RefSeq" id="WP_070154491.1">
    <property type="nucleotide sequence ID" value="NZ_CP073910.1"/>
</dbReference>
<name>A0A975KAI3_9SPHN</name>
<dbReference type="KEGG" id="spph:KFK14_10845"/>
<dbReference type="PANTHER" id="PTHR24321:SF8">
    <property type="entry name" value="ESTRADIOL 17-BETA-DEHYDROGENASE 8-RELATED"/>
    <property type="match status" value="1"/>
</dbReference>
<dbReference type="PRINTS" id="PR00081">
    <property type="entry name" value="GDHRDH"/>
</dbReference>
<dbReference type="InterPro" id="IPR002347">
    <property type="entry name" value="SDR_fam"/>
</dbReference>
<gene>
    <name evidence="4" type="ORF">KFK14_10845</name>
</gene>
<dbReference type="GO" id="GO:0016491">
    <property type="term" value="F:oxidoreductase activity"/>
    <property type="evidence" value="ECO:0007669"/>
    <property type="project" value="UniProtKB-KW"/>
</dbReference>
<dbReference type="Proteomes" id="UP000681425">
    <property type="component" value="Chromosome"/>
</dbReference>
<dbReference type="PROSITE" id="PS00061">
    <property type="entry name" value="ADH_SHORT"/>
    <property type="match status" value="1"/>
</dbReference>
<accession>A0A975KAI3</accession>
<comment type="catalytic activity">
    <reaction evidence="3">
        <text>2,5-dichlorocyclohexa-2,5-dien-1,4-diol + NAD(+) = 2,5-dichlorohydroquinone + NADH + H(+)</text>
        <dbReference type="Rhea" id="RHEA:15741"/>
        <dbReference type="ChEBI" id="CHEBI:15378"/>
        <dbReference type="ChEBI" id="CHEBI:27545"/>
        <dbReference type="ChEBI" id="CHEBI:28975"/>
        <dbReference type="ChEBI" id="CHEBI:57540"/>
        <dbReference type="ChEBI" id="CHEBI:57945"/>
    </reaction>
</comment>
<protein>
    <submittedName>
        <fullName evidence="4">SDR family oxidoreductase</fullName>
    </submittedName>
</protein>
<organism evidence="4 5">
    <name type="scientific">Sphingobium phenoxybenzoativorans</name>
    <dbReference type="NCBI Taxonomy" id="1592790"/>
    <lineage>
        <taxon>Bacteria</taxon>
        <taxon>Pseudomonadati</taxon>
        <taxon>Pseudomonadota</taxon>
        <taxon>Alphaproteobacteria</taxon>
        <taxon>Sphingomonadales</taxon>
        <taxon>Sphingomonadaceae</taxon>
        <taxon>Sphingobium</taxon>
    </lineage>
</organism>
<evidence type="ECO:0000256" key="1">
    <source>
        <dbReference type="ARBA" id="ARBA00006484"/>
    </source>
</evidence>
<keyword evidence="5" id="KW-1185">Reference proteome</keyword>
<evidence type="ECO:0000313" key="4">
    <source>
        <dbReference type="EMBL" id="QUT07829.1"/>
    </source>
</evidence>
<dbReference type="NCBIfam" id="NF005559">
    <property type="entry name" value="PRK07231.1"/>
    <property type="match status" value="1"/>
</dbReference>
<evidence type="ECO:0000256" key="3">
    <source>
        <dbReference type="ARBA" id="ARBA00051383"/>
    </source>
</evidence>
<reference evidence="4" key="1">
    <citation type="submission" date="2021-04" db="EMBL/GenBank/DDBJ databases">
        <title>Isolation of p-tert-butylphenol degrading bacteria Sphingobium phenoxybenzoativorans Tas13 from active sludge.</title>
        <authorList>
            <person name="Li Y."/>
        </authorList>
    </citation>
    <scope>NUCLEOTIDE SEQUENCE</scope>
    <source>
        <strain evidence="4">Tas13</strain>
    </source>
</reference>
<proteinExistence type="inferred from homology"/>
<dbReference type="Gene3D" id="3.40.50.720">
    <property type="entry name" value="NAD(P)-binding Rossmann-like Domain"/>
    <property type="match status" value="1"/>
</dbReference>